<keyword evidence="1" id="KW-0812">Transmembrane</keyword>
<feature type="transmembrane region" description="Helical" evidence="1">
    <location>
        <begin position="124"/>
        <end position="143"/>
    </location>
</feature>
<comment type="caution">
    <text evidence="2">The sequence shown here is derived from an EMBL/GenBank/DDBJ whole genome shotgun (WGS) entry which is preliminary data.</text>
</comment>
<dbReference type="InterPro" id="IPR022472">
    <property type="entry name" value="VPLPA-CTERM"/>
</dbReference>
<dbReference type="EMBL" id="JBHDIY010000002">
    <property type="protein sequence ID" value="MFL4471644.1"/>
    <property type="molecule type" value="Genomic_DNA"/>
</dbReference>
<dbReference type="Proteomes" id="UP001627408">
    <property type="component" value="Unassembled WGS sequence"/>
</dbReference>
<evidence type="ECO:0000256" key="1">
    <source>
        <dbReference type="SAM" id="Phobius"/>
    </source>
</evidence>
<proteinExistence type="predicted"/>
<name>A0ABW8UY06_9RHOB</name>
<keyword evidence="1" id="KW-0472">Membrane</keyword>
<protein>
    <submittedName>
        <fullName evidence="2">VPLPA-CTERM sorting domain-containing protein</fullName>
    </submittedName>
</protein>
<evidence type="ECO:0000313" key="2">
    <source>
        <dbReference type="EMBL" id="MFL4471644.1"/>
    </source>
</evidence>
<organism evidence="2 3">
    <name type="scientific">Tateyamaria armeniaca</name>
    <dbReference type="NCBI Taxonomy" id="2518930"/>
    <lineage>
        <taxon>Bacteria</taxon>
        <taxon>Pseudomonadati</taxon>
        <taxon>Pseudomonadota</taxon>
        <taxon>Alphaproteobacteria</taxon>
        <taxon>Rhodobacterales</taxon>
        <taxon>Roseobacteraceae</taxon>
        <taxon>Tateyamaria</taxon>
    </lineage>
</organism>
<gene>
    <name evidence="2" type="ORF">ACERZ8_17840</name>
</gene>
<sequence>MNADGVAGNVLIQQEAGNPGRPDDDANTSFLTLTLLSDITLEWTGASSLDDGYYLFNFGAQLLGTIDNGNGSAFDNTTGSVDFASTALLSQNDTITVFFQRSATDTRGASGAVDNFRFNVVPAVPVPASLPLLVGGIGLMAFMRRRRKA</sequence>
<dbReference type="NCBIfam" id="TIGR03370">
    <property type="entry name" value="VPLPA-CTERM"/>
    <property type="match status" value="1"/>
</dbReference>
<evidence type="ECO:0000313" key="3">
    <source>
        <dbReference type="Proteomes" id="UP001627408"/>
    </source>
</evidence>
<dbReference type="NCBIfam" id="TIGR02595">
    <property type="entry name" value="PEP_CTERM"/>
    <property type="match status" value="1"/>
</dbReference>
<dbReference type="RefSeq" id="WP_407593489.1">
    <property type="nucleotide sequence ID" value="NZ_JBHDIY010000002.1"/>
</dbReference>
<keyword evidence="3" id="KW-1185">Reference proteome</keyword>
<reference evidence="2 3" key="1">
    <citation type="submission" date="2024-08" db="EMBL/GenBank/DDBJ databases">
        <title>Tateyamaria sp. nov., isolated from marine algae.</title>
        <authorList>
            <person name="Choi B.J."/>
            <person name="Kim J.M."/>
            <person name="Lee J.K."/>
            <person name="Choi D.G."/>
            <person name="Bayburt H."/>
            <person name="Baek J.H."/>
            <person name="Han D.M."/>
            <person name="Jeon C.O."/>
        </authorList>
    </citation>
    <scope>NUCLEOTIDE SEQUENCE [LARGE SCALE GENOMIC DNA]</scope>
    <source>
        <strain evidence="2 3">KMU-156</strain>
    </source>
</reference>
<keyword evidence="1" id="KW-1133">Transmembrane helix</keyword>
<accession>A0ABW8UY06</accession>
<dbReference type="InterPro" id="IPR013424">
    <property type="entry name" value="Ice-binding_C"/>
</dbReference>